<dbReference type="Proteomes" id="UP000000639">
    <property type="component" value="Chromosome"/>
</dbReference>
<accession>A1SRG0</accession>
<dbReference type="RefSeq" id="WP_011768634.1">
    <property type="nucleotide sequence ID" value="NC_008709.1"/>
</dbReference>
<keyword evidence="1" id="KW-0812">Transmembrane</keyword>
<reference evidence="3 4" key="1">
    <citation type="submission" date="2007-01" db="EMBL/GenBank/DDBJ databases">
        <title>Complete sequence of Psychromonas ingrahamii 37.</title>
        <authorList>
            <consortium name="US DOE Joint Genome Institute"/>
            <person name="Copeland A."/>
            <person name="Lucas S."/>
            <person name="Lapidus A."/>
            <person name="Barry K."/>
            <person name="Detter J.C."/>
            <person name="Glavina del Rio T."/>
            <person name="Hammon N."/>
            <person name="Israni S."/>
            <person name="Dalin E."/>
            <person name="Tice H."/>
            <person name="Pitluck S."/>
            <person name="Thompson L.S."/>
            <person name="Brettin T."/>
            <person name="Bruce D."/>
            <person name="Han C."/>
            <person name="Tapia R."/>
            <person name="Schmutz J."/>
            <person name="Larimer F."/>
            <person name="Land M."/>
            <person name="Hauser L."/>
            <person name="Kyrpides N."/>
            <person name="Ivanova N."/>
            <person name="Staley J."/>
            <person name="Richardson P."/>
        </authorList>
    </citation>
    <scope>NUCLEOTIDE SEQUENCE [LARGE SCALE GENOMIC DNA]</scope>
    <source>
        <strain evidence="3 4">37</strain>
    </source>
</reference>
<dbReference type="HOGENOM" id="CLU_136762_0_0_6"/>
<dbReference type="OrthoDB" id="5293867at2"/>
<dbReference type="STRING" id="357804.Ping_0208"/>
<evidence type="ECO:0000313" key="3">
    <source>
        <dbReference type="EMBL" id="ABM02075.1"/>
    </source>
</evidence>
<protein>
    <recommendedName>
        <fullName evidence="2">DUF2489 domain-containing protein</fullName>
    </recommendedName>
</protein>
<dbReference type="InterPro" id="IPR019617">
    <property type="entry name" value="DUF2489"/>
</dbReference>
<name>A1SRG0_PSYIN</name>
<evidence type="ECO:0000256" key="1">
    <source>
        <dbReference type="SAM" id="Phobius"/>
    </source>
</evidence>
<keyword evidence="4" id="KW-1185">Reference proteome</keyword>
<gene>
    <name evidence="3" type="ordered locus">Ping_0208</name>
</gene>
<evidence type="ECO:0000313" key="4">
    <source>
        <dbReference type="Proteomes" id="UP000000639"/>
    </source>
</evidence>
<dbReference type="AlphaFoldDB" id="A1SRG0"/>
<keyword evidence="1" id="KW-0472">Membrane</keyword>
<keyword evidence="1" id="KW-1133">Transmembrane helix</keyword>
<sequence>MQLNVLLAIFLVVIIIGLAFYVVILLYKIKVQKANKLAMVAEQKKQQTIGQQQRNDTICESIRVIALATAQKQCNVSEAAIRLTVLLEALLLEQPIDLINSYPALSEMFDKVKDMPTHDERKKVPVKELKALDKKREKLESELEQQIMTEAQQLANFSV</sequence>
<proteinExistence type="predicted"/>
<dbReference type="EMBL" id="CP000510">
    <property type="protein sequence ID" value="ABM02075.1"/>
    <property type="molecule type" value="Genomic_DNA"/>
</dbReference>
<dbReference type="Pfam" id="PF10675">
    <property type="entry name" value="DUF2489"/>
    <property type="match status" value="1"/>
</dbReference>
<organism evidence="3 4">
    <name type="scientific">Psychromonas ingrahamii (strain DSM 17664 / CCUG 51855 / 37)</name>
    <dbReference type="NCBI Taxonomy" id="357804"/>
    <lineage>
        <taxon>Bacteria</taxon>
        <taxon>Pseudomonadati</taxon>
        <taxon>Pseudomonadota</taxon>
        <taxon>Gammaproteobacteria</taxon>
        <taxon>Alteromonadales</taxon>
        <taxon>Psychromonadaceae</taxon>
        <taxon>Psychromonas</taxon>
    </lineage>
</organism>
<evidence type="ECO:0000259" key="2">
    <source>
        <dbReference type="Pfam" id="PF10675"/>
    </source>
</evidence>
<dbReference type="eggNOG" id="ENOG50332QM">
    <property type="taxonomic scope" value="Bacteria"/>
</dbReference>
<feature type="domain" description="DUF2489" evidence="2">
    <location>
        <begin position="15"/>
        <end position="154"/>
    </location>
</feature>
<dbReference type="KEGG" id="pin:Ping_0208"/>
<feature type="transmembrane region" description="Helical" evidence="1">
    <location>
        <begin position="6"/>
        <end position="27"/>
    </location>
</feature>